<protein>
    <submittedName>
        <fullName evidence="2">Uncharacterized protein</fullName>
    </submittedName>
</protein>
<keyword evidence="3" id="KW-1185">Reference proteome</keyword>
<evidence type="ECO:0000313" key="3">
    <source>
        <dbReference type="Proteomes" id="UP001066276"/>
    </source>
</evidence>
<dbReference type="EMBL" id="JANPWB010000003">
    <property type="protein sequence ID" value="KAJ1200337.1"/>
    <property type="molecule type" value="Genomic_DNA"/>
</dbReference>
<feature type="compositionally biased region" description="Basic and acidic residues" evidence="1">
    <location>
        <begin position="48"/>
        <end position="59"/>
    </location>
</feature>
<dbReference type="AlphaFoldDB" id="A0AAV7VHW3"/>
<dbReference type="Proteomes" id="UP001066276">
    <property type="component" value="Chromosome 2_1"/>
</dbReference>
<accession>A0AAV7VHW3</accession>
<proteinExistence type="predicted"/>
<organism evidence="2 3">
    <name type="scientific">Pleurodeles waltl</name>
    <name type="common">Iberian ribbed newt</name>
    <dbReference type="NCBI Taxonomy" id="8319"/>
    <lineage>
        <taxon>Eukaryota</taxon>
        <taxon>Metazoa</taxon>
        <taxon>Chordata</taxon>
        <taxon>Craniata</taxon>
        <taxon>Vertebrata</taxon>
        <taxon>Euteleostomi</taxon>
        <taxon>Amphibia</taxon>
        <taxon>Batrachia</taxon>
        <taxon>Caudata</taxon>
        <taxon>Salamandroidea</taxon>
        <taxon>Salamandridae</taxon>
        <taxon>Pleurodelinae</taxon>
        <taxon>Pleurodeles</taxon>
    </lineage>
</organism>
<name>A0AAV7VHW3_PLEWA</name>
<comment type="caution">
    <text evidence="2">The sequence shown here is derived from an EMBL/GenBank/DDBJ whole genome shotgun (WGS) entry which is preliminary data.</text>
</comment>
<evidence type="ECO:0000313" key="2">
    <source>
        <dbReference type="EMBL" id="KAJ1200337.1"/>
    </source>
</evidence>
<reference evidence="2" key="1">
    <citation type="journal article" date="2022" name="bioRxiv">
        <title>Sequencing and chromosome-scale assembly of the giantPleurodeles waltlgenome.</title>
        <authorList>
            <person name="Brown T."/>
            <person name="Elewa A."/>
            <person name="Iarovenko S."/>
            <person name="Subramanian E."/>
            <person name="Araus A.J."/>
            <person name="Petzold A."/>
            <person name="Susuki M."/>
            <person name="Suzuki K.-i.T."/>
            <person name="Hayashi T."/>
            <person name="Toyoda A."/>
            <person name="Oliveira C."/>
            <person name="Osipova E."/>
            <person name="Leigh N.D."/>
            <person name="Simon A."/>
            <person name="Yun M.H."/>
        </authorList>
    </citation>
    <scope>NUCLEOTIDE SEQUENCE</scope>
    <source>
        <strain evidence="2">20211129_DDA</strain>
        <tissue evidence="2">Liver</tissue>
    </source>
</reference>
<sequence>MIVIRSECLSGMAEECLDDNDDDFTRINVDAQGDEVVNEVAKKVAVPRNKEAKEDERQRGGRTYGQ</sequence>
<feature type="region of interest" description="Disordered" evidence="1">
    <location>
        <begin position="47"/>
        <end position="66"/>
    </location>
</feature>
<evidence type="ECO:0000256" key="1">
    <source>
        <dbReference type="SAM" id="MobiDB-lite"/>
    </source>
</evidence>
<gene>
    <name evidence="2" type="ORF">NDU88_004161</name>
</gene>